<feature type="compositionally biased region" description="Basic residues" evidence="1">
    <location>
        <begin position="184"/>
        <end position="203"/>
    </location>
</feature>
<feature type="domain" description="GGDEF" evidence="2">
    <location>
        <begin position="1"/>
        <end position="129"/>
    </location>
</feature>
<dbReference type="InterPro" id="IPR000160">
    <property type="entry name" value="GGDEF_dom"/>
</dbReference>
<dbReference type="GO" id="GO:0071111">
    <property type="term" value="F:cyclic-guanylate-specific phosphodiesterase activity"/>
    <property type="evidence" value="ECO:0007669"/>
    <property type="project" value="UniProtKB-EC"/>
</dbReference>
<dbReference type="Gene3D" id="3.30.70.270">
    <property type="match status" value="1"/>
</dbReference>
<dbReference type="InterPro" id="IPR029787">
    <property type="entry name" value="Nucleotide_cyclase"/>
</dbReference>
<dbReference type="PANTHER" id="PTHR44757:SF4">
    <property type="entry name" value="DIGUANYLATE CYCLASE DGCE-RELATED"/>
    <property type="match status" value="1"/>
</dbReference>
<dbReference type="Proteomes" id="UP000254741">
    <property type="component" value="Unassembled WGS sequence"/>
</dbReference>
<dbReference type="SUPFAM" id="SSF55073">
    <property type="entry name" value="Nucleotide cyclase"/>
    <property type="match status" value="1"/>
</dbReference>
<dbReference type="InterPro" id="IPR052155">
    <property type="entry name" value="Biofilm_reg_signaling"/>
</dbReference>
<evidence type="ECO:0000313" key="4">
    <source>
        <dbReference type="Proteomes" id="UP000254741"/>
    </source>
</evidence>
<sequence>MFIDLDRFKAVNDSAGHAAGDALLRELASLMLSMLRSGDLLARLGGDEFGLLLPDCNSDSACFTVTRLINAINDYHFMWEGRLHRIGASAGITMINEHNCQLTEVVSQADIACYAAKNSGRSRLTVYEPQDVLTPSRGMMPLEEQWRMIKTNHLLMLARNVVAPRTPGGYQLLAGLAQAVDQRRGRHGRARVPGRISRSRAASRARPTGIP</sequence>
<reference evidence="3 4" key="1">
    <citation type="submission" date="2018-06" db="EMBL/GenBank/DDBJ databases">
        <authorList>
            <consortium name="Pathogen Informatics"/>
            <person name="Doyle S."/>
        </authorList>
    </citation>
    <scope>NUCLEOTIDE SEQUENCE [LARGE SCALE GENOMIC DNA]</scope>
    <source>
        <strain evidence="3 4">NCTC8297</strain>
    </source>
</reference>
<organism evidence="3 4">
    <name type="scientific">Salmonella enterica subsp. arizonae</name>
    <dbReference type="NCBI Taxonomy" id="59203"/>
    <lineage>
        <taxon>Bacteria</taxon>
        <taxon>Pseudomonadati</taxon>
        <taxon>Pseudomonadota</taxon>
        <taxon>Gammaproteobacteria</taxon>
        <taxon>Enterobacterales</taxon>
        <taxon>Enterobacteriaceae</taxon>
        <taxon>Salmonella</taxon>
    </lineage>
</organism>
<dbReference type="CDD" id="cd01949">
    <property type="entry name" value="GGDEF"/>
    <property type="match status" value="1"/>
</dbReference>
<keyword evidence="3" id="KW-0378">Hydrolase</keyword>
<evidence type="ECO:0000259" key="2">
    <source>
        <dbReference type="PROSITE" id="PS50887"/>
    </source>
</evidence>
<accession>A0A379T9E3</accession>
<dbReference type="InterPro" id="IPR043128">
    <property type="entry name" value="Rev_trsase/Diguanyl_cyclase"/>
</dbReference>
<dbReference type="PANTHER" id="PTHR44757">
    <property type="entry name" value="DIGUANYLATE CYCLASE DGCP"/>
    <property type="match status" value="1"/>
</dbReference>
<dbReference type="EC" id="3.1.4.52" evidence="3"/>
<evidence type="ECO:0000313" key="3">
    <source>
        <dbReference type="EMBL" id="SUG47001.1"/>
    </source>
</evidence>
<dbReference type="PROSITE" id="PS50887">
    <property type="entry name" value="GGDEF"/>
    <property type="match status" value="1"/>
</dbReference>
<evidence type="ECO:0000256" key="1">
    <source>
        <dbReference type="SAM" id="MobiDB-lite"/>
    </source>
</evidence>
<dbReference type="Pfam" id="PF00990">
    <property type="entry name" value="GGDEF"/>
    <property type="match status" value="1"/>
</dbReference>
<dbReference type="NCBIfam" id="TIGR00254">
    <property type="entry name" value="GGDEF"/>
    <property type="match status" value="1"/>
</dbReference>
<dbReference type="AlphaFoldDB" id="A0A379T9E3"/>
<gene>
    <name evidence="3" type="primary">gmr_1</name>
    <name evidence="3" type="ORF">NCTC8297_02243</name>
</gene>
<protein>
    <submittedName>
        <fullName evidence="3">PAS domain-containing protein</fullName>
        <ecNumber evidence="3">3.1.4.52</ecNumber>
    </submittedName>
</protein>
<proteinExistence type="predicted"/>
<feature type="region of interest" description="Disordered" evidence="1">
    <location>
        <begin position="184"/>
        <end position="211"/>
    </location>
</feature>
<dbReference type="SMART" id="SM00267">
    <property type="entry name" value="GGDEF"/>
    <property type="match status" value="1"/>
</dbReference>
<name>A0A379T9E3_SALER</name>
<dbReference type="EMBL" id="UGXG01000002">
    <property type="protein sequence ID" value="SUG47001.1"/>
    <property type="molecule type" value="Genomic_DNA"/>
</dbReference>